<gene>
    <name evidence="3" type="ORF">EKO27_g11765</name>
</gene>
<evidence type="ECO:0000313" key="3">
    <source>
        <dbReference type="EMBL" id="RWA03341.1"/>
    </source>
</evidence>
<reference evidence="3 4" key="1">
    <citation type="submission" date="2018-12" db="EMBL/GenBank/DDBJ databases">
        <title>Draft genome sequence of Xylaria grammica IHI A82.</title>
        <authorList>
            <person name="Buettner E."/>
            <person name="Kellner H."/>
        </authorList>
    </citation>
    <scope>NUCLEOTIDE SEQUENCE [LARGE SCALE GENOMIC DNA]</scope>
    <source>
        <strain evidence="3 4">IHI A82</strain>
    </source>
</reference>
<dbReference type="AlphaFoldDB" id="A0A439CMG2"/>
<evidence type="ECO:0000259" key="2">
    <source>
        <dbReference type="Pfam" id="PF20150"/>
    </source>
</evidence>
<feature type="domain" description="2EXR" evidence="2">
    <location>
        <begin position="153"/>
        <end position="256"/>
    </location>
</feature>
<feature type="region of interest" description="Disordered" evidence="1">
    <location>
        <begin position="1"/>
        <end position="42"/>
    </location>
</feature>
<dbReference type="PANTHER" id="PTHR35910:SF6">
    <property type="entry name" value="2EXR DOMAIN-CONTAINING PROTEIN"/>
    <property type="match status" value="1"/>
</dbReference>
<protein>
    <recommendedName>
        <fullName evidence="2">2EXR domain-containing protein</fullName>
    </recommendedName>
</protein>
<proteinExistence type="predicted"/>
<dbReference type="Proteomes" id="UP000286045">
    <property type="component" value="Unassembled WGS sequence"/>
</dbReference>
<name>A0A439CMG2_9PEZI</name>
<keyword evidence="4" id="KW-1185">Reference proteome</keyword>
<sequence>MANRPINREKQSTATPDATEPVVSEAVGGKGRKRVCPDDRSDEPRARDLLEQLIQRFDKHEVTVRAEMDSLKTDFIEKMVSTVSHSNIRREEWIHRLQRDVLDLKTELSAQGGNLHTLRASIDDGLATLRAGTTALQGDVSALRRNLGDINVFPQFRRLPPELRCMVWKRLAIVRILELRGLDRDGSLNRRQCGKFRFIGARSPPVIAHVCRESRNIACRHGRLIWIENSLGVVDRLQPSKYIREWTWFDYWSDTLYFNAIVGKPSQVRNAIILSQVRHLILKPAKLEKLWFLHTMFPCLTSVQLIVGSLEWPVRQDLEFEASLWRDGNTHVIVRVEDGADGAERAHADLRNRLSPHCGAEACASLCKLVTASRRCGTSFDNWVGSEKPGRRLEILRQVGDRSMLSRVWILSLVPEDGEDRVEVFPRWLD</sequence>
<comment type="caution">
    <text evidence="3">The sequence shown here is derived from an EMBL/GenBank/DDBJ whole genome shotgun (WGS) entry which is preliminary data.</text>
</comment>
<dbReference type="Pfam" id="PF20150">
    <property type="entry name" value="2EXR"/>
    <property type="match status" value="1"/>
</dbReference>
<accession>A0A439CMG2</accession>
<evidence type="ECO:0000256" key="1">
    <source>
        <dbReference type="SAM" id="MobiDB-lite"/>
    </source>
</evidence>
<dbReference type="EMBL" id="RYZI01000830">
    <property type="protein sequence ID" value="RWA03341.1"/>
    <property type="molecule type" value="Genomic_DNA"/>
</dbReference>
<evidence type="ECO:0000313" key="4">
    <source>
        <dbReference type="Proteomes" id="UP000286045"/>
    </source>
</evidence>
<organism evidence="3 4">
    <name type="scientific">Xylaria grammica</name>
    <dbReference type="NCBI Taxonomy" id="363999"/>
    <lineage>
        <taxon>Eukaryota</taxon>
        <taxon>Fungi</taxon>
        <taxon>Dikarya</taxon>
        <taxon>Ascomycota</taxon>
        <taxon>Pezizomycotina</taxon>
        <taxon>Sordariomycetes</taxon>
        <taxon>Xylariomycetidae</taxon>
        <taxon>Xylariales</taxon>
        <taxon>Xylariaceae</taxon>
        <taxon>Xylaria</taxon>
    </lineage>
</organism>
<feature type="compositionally biased region" description="Basic and acidic residues" evidence="1">
    <location>
        <begin position="1"/>
        <end position="11"/>
    </location>
</feature>
<dbReference type="InterPro" id="IPR045518">
    <property type="entry name" value="2EXR"/>
</dbReference>
<dbReference type="PANTHER" id="PTHR35910">
    <property type="entry name" value="2EXR DOMAIN-CONTAINING PROTEIN"/>
    <property type="match status" value="1"/>
</dbReference>